<keyword evidence="3" id="KW-0472">Membrane</keyword>
<evidence type="ECO:0000256" key="2">
    <source>
        <dbReference type="ARBA" id="ARBA00022737"/>
    </source>
</evidence>
<gene>
    <name evidence="3" type="ORF">SEMRO_5_G004030.1</name>
</gene>
<keyword evidence="2" id="KW-0677">Repeat</keyword>
<organism evidence="3 4">
    <name type="scientific">Seminavis robusta</name>
    <dbReference type="NCBI Taxonomy" id="568900"/>
    <lineage>
        <taxon>Eukaryota</taxon>
        <taxon>Sar</taxon>
        <taxon>Stramenopiles</taxon>
        <taxon>Ochrophyta</taxon>
        <taxon>Bacillariophyta</taxon>
        <taxon>Bacillariophyceae</taxon>
        <taxon>Bacillariophycidae</taxon>
        <taxon>Naviculales</taxon>
        <taxon>Naviculaceae</taxon>
        <taxon>Seminavis</taxon>
    </lineage>
</organism>
<reference evidence="3" key="1">
    <citation type="submission" date="2020-06" db="EMBL/GenBank/DDBJ databases">
        <authorList>
            <consortium name="Plant Systems Biology data submission"/>
        </authorList>
    </citation>
    <scope>NUCLEOTIDE SEQUENCE</scope>
    <source>
        <strain evidence="3">D6</strain>
    </source>
</reference>
<dbReference type="Gene3D" id="3.80.10.10">
    <property type="entry name" value="Ribonuclease Inhibitor"/>
    <property type="match status" value="3"/>
</dbReference>
<keyword evidence="3" id="KW-0812">Transmembrane</keyword>
<proteinExistence type="predicted"/>
<keyword evidence="4" id="KW-1185">Reference proteome</keyword>
<evidence type="ECO:0000256" key="1">
    <source>
        <dbReference type="ARBA" id="ARBA00022614"/>
    </source>
</evidence>
<accession>A0A9N8D4U1</accession>
<dbReference type="SUPFAM" id="SSF52058">
    <property type="entry name" value="L domain-like"/>
    <property type="match status" value="1"/>
</dbReference>
<protein>
    <submittedName>
        <fullName evidence="3">Fibronectin leucine rich transmembrane protein 2</fullName>
    </submittedName>
</protein>
<dbReference type="Pfam" id="PF00560">
    <property type="entry name" value="LRR_1"/>
    <property type="match status" value="1"/>
</dbReference>
<dbReference type="InterPro" id="IPR032675">
    <property type="entry name" value="LRR_dom_sf"/>
</dbReference>
<dbReference type="InterPro" id="IPR001611">
    <property type="entry name" value="Leu-rich_rpt"/>
</dbReference>
<dbReference type="Proteomes" id="UP001153069">
    <property type="component" value="Unassembled WGS sequence"/>
</dbReference>
<dbReference type="EMBL" id="CAICTM010000005">
    <property type="protein sequence ID" value="CAB9496428.1"/>
    <property type="molecule type" value="Genomic_DNA"/>
</dbReference>
<sequence>MAPTTTRDVVEAPKIEITLTLVLGKKYFQQVEESGDSDLSQFLLQCRQKAFDWIVNQDQMQLEYDAPNLLQRFLLVLFYFQTTRYQPWKECNPPSTSQGSAISGLCYEPHPLTGEATSDIWGDQWLSRSHECQWGGVSCLATQSGKRTVVELGLGWNWLNGPLPWEVTRLQLGRLHLKYNLLTGLLPPELLSTESSLPLEYLGLSVNQFTGAIPARWFDNLDEGPAKLTALQLYSNQLIGTLPSEVGLLPLRQLYVGRNELTGSLPTEIFSIASLETLLVDSNELTGTLPKIGLATQLGEMYLSFTSMQGTLPEEFYTGLSELNTFWGNNCNFSGTISSLLGLLTSLEWLDLSNNNFDGTIPNEIEALPKLRRFLVNGNALTGTVPVSVCYSAAFVENYGGTSEFVADCLPNAETGVPTIECAADCCTSCCDETGVCLAN</sequence>
<evidence type="ECO:0000313" key="4">
    <source>
        <dbReference type="Proteomes" id="UP001153069"/>
    </source>
</evidence>
<dbReference type="AlphaFoldDB" id="A0A9N8D4U1"/>
<dbReference type="InterPro" id="IPR052592">
    <property type="entry name" value="LRR-RLK"/>
</dbReference>
<dbReference type="PANTHER" id="PTHR48054:SF82">
    <property type="entry name" value="LRR RECEPTOR-LIKE SERINE_THREONINE-PROTEIN KINASE FLS2"/>
    <property type="match status" value="1"/>
</dbReference>
<dbReference type="PANTHER" id="PTHR48054">
    <property type="entry name" value="RECEPTOR KINASE-LIKE PROTEIN XA21"/>
    <property type="match status" value="1"/>
</dbReference>
<dbReference type="FunFam" id="3.80.10.10:FF:000041">
    <property type="entry name" value="LRR receptor-like serine/threonine-protein kinase ERECTA"/>
    <property type="match status" value="1"/>
</dbReference>
<keyword evidence="1" id="KW-0433">Leucine-rich repeat</keyword>
<comment type="caution">
    <text evidence="3">The sequence shown here is derived from an EMBL/GenBank/DDBJ whole genome shotgun (WGS) entry which is preliminary data.</text>
</comment>
<name>A0A9N8D4U1_9STRA</name>
<evidence type="ECO:0000313" key="3">
    <source>
        <dbReference type="EMBL" id="CAB9496428.1"/>
    </source>
</evidence>